<accession>A0AAV2PZL4</accession>
<dbReference type="AlphaFoldDB" id="A0AAV2PZL4"/>
<organism evidence="1 2">
    <name type="scientific">Meganyctiphanes norvegica</name>
    <name type="common">Northern krill</name>
    <name type="synonym">Thysanopoda norvegica</name>
    <dbReference type="NCBI Taxonomy" id="48144"/>
    <lineage>
        <taxon>Eukaryota</taxon>
        <taxon>Metazoa</taxon>
        <taxon>Ecdysozoa</taxon>
        <taxon>Arthropoda</taxon>
        <taxon>Crustacea</taxon>
        <taxon>Multicrustacea</taxon>
        <taxon>Malacostraca</taxon>
        <taxon>Eumalacostraca</taxon>
        <taxon>Eucarida</taxon>
        <taxon>Euphausiacea</taxon>
        <taxon>Euphausiidae</taxon>
        <taxon>Meganyctiphanes</taxon>
    </lineage>
</organism>
<feature type="non-terminal residue" evidence="1">
    <location>
        <position position="1"/>
    </location>
</feature>
<comment type="caution">
    <text evidence="1">The sequence shown here is derived from an EMBL/GenBank/DDBJ whole genome shotgun (WGS) entry which is preliminary data.</text>
</comment>
<dbReference type="Pfam" id="PF05960">
    <property type="entry name" value="DUF885"/>
    <property type="match status" value="1"/>
</dbReference>
<protein>
    <recommendedName>
        <fullName evidence="3">DUF885 domain-containing protein</fullName>
    </recommendedName>
</protein>
<reference evidence="1 2" key="1">
    <citation type="submission" date="2024-05" db="EMBL/GenBank/DDBJ databases">
        <authorList>
            <person name="Wallberg A."/>
        </authorList>
    </citation>
    <scope>NUCLEOTIDE SEQUENCE [LARGE SCALE GENOMIC DNA]</scope>
</reference>
<dbReference type="Proteomes" id="UP001497623">
    <property type="component" value="Unassembled WGS sequence"/>
</dbReference>
<proteinExistence type="predicted"/>
<keyword evidence="2" id="KW-1185">Reference proteome</keyword>
<dbReference type="EMBL" id="CAXKWB010002578">
    <property type="protein sequence ID" value="CAL4067216.1"/>
    <property type="molecule type" value="Genomic_DNA"/>
</dbReference>
<dbReference type="InterPro" id="IPR010281">
    <property type="entry name" value="DUF885"/>
</dbReference>
<name>A0AAV2PZL4_MEGNR</name>
<evidence type="ECO:0000313" key="1">
    <source>
        <dbReference type="EMBL" id="CAL4067216.1"/>
    </source>
</evidence>
<evidence type="ECO:0000313" key="2">
    <source>
        <dbReference type="Proteomes" id="UP001497623"/>
    </source>
</evidence>
<sequence>PKYEMMTLSLHEGNPGHHLQASHSIESPNMPFFRRVIEDRNGCIAPSRFPMNTAFTEGWGLYAESLGFDMELYSDPYDRYGHYSDAIFRACRLVVDTGIHAFHWTRQEAIDYMFQHTALSLSLVENEIDRYITWPGQALAYKTGQLKFQELREKAAFALGAQFDLKDFHDIVLDSVGPLTIVEDVINDWISNYRR</sequence>
<dbReference type="PANTHER" id="PTHR33361">
    <property type="entry name" value="GLR0591 PROTEIN"/>
    <property type="match status" value="1"/>
</dbReference>
<gene>
    <name evidence="1" type="ORF">MNOR_LOCUS6302</name>
</gene>
<evidence type="ECO:0008006" key="3">
    <source>
        <dbReference type="Google" id="ProtNLM"/>
    </source>
</evidence>
<dbReference type="PANTHER" id="PTHR33361:SF2">
    <property type="entry name" value="DUF885 DOMAIN-CONTAINING PROTEIN"/>
    <property type="match status" value="1"/>
</dbReference>